<proteinExistence type="predicted"/>
<protein>
    <submittedName>
        <fullName evidence="1">Uncharacterized protein</fullName>
    </submittedName>
</protein>
<comment type="caution">
    <text evidence="1">The sequence shown here is derived from an EMBL/GenBank/DDBJ whole genome shotgun (WGS) entry which is preliminary data.</text>
</comment>
<dbReference type="Proteomes" id="UP001552502">
    <property type="component" value="Unassembled WGS sequence"/>
</dbReference>
<evidence type="ECO:0000313" key="2">
    <source>
        <dbReference type="Proteomes" id="UP001552502"/>
    </source>
</evidence>
<evidence type="ECO:0000313" key="1">
    <source>
        <dbReference type="EMBL" id="MEV4914252.1"/>
    </source>
</evidence>
<gene>
    <name evidence="1" type="ORF">MRBLBA1_005208</name>
</gene>
<accession>A0ABV3IIT7</accession>
<dbReference type="EMBL" id="JBEGIE010000071">
    <property type="protein sequence ID" value="MEV4914252.1"/>
    <property type="molecule type" value="Genomic_DNA"/>
</dbReference>
<name>A0ABV3IIT7_9BACI</name>
<reference evidence="1 2" key="1">
    <citation type="journal article" date="2023" name="Proc. Natl. Acad. Sci. U.S.A.">
        <title>Bacterial tolerance to host-exuded specialized metabolites structures the maize root microbiome.</title>
        <authorList>
            <person name="Thoenen L."/>
            <person name="Giroud C."/>
            <person name="Kreuzer M."/>
            <person name="Waelchli J."/>
            <person name="Gfeller V."/>
            <person name="Deslandes-Herold G."/>
            <person name="Mateo P."/>
            <person name="Robert C.A.M."/>
            <person name="Ahrens C.H."/>
            <person name="Rubio-Somoza I."/>
            <person name="Bruggmann R."/>
            <person name="Erb M."/>
            <person name="Schlaeppi K."/>
        </authorList>
    </citation>
    <scope>NUCLEOTIDE SEQUENCE [LARGE SCALE GENOMIC DNA]</scope>
    <source>
        <strain evidence="1 2">LBA1-1-1.1</strain>
    </source>
</reference>
<organism evidence="1 2">
    <name type="scientific">Bacillus proteolyticus</name>
    <dbReference type="NCBI Taxonomy" id="2026192"/>
    <lineage>
        <taxon>Bacteria</taxon>
        <taxon>Bacillati</taxon>
        <taxon>Bacillota</taxon>
        <taxon>Bacilli</taxon>
        <taxon>Bacillales</taxon>
        <taxon>Bacillaceae</taxon>
        <taxon>Bacillus</taxon>
        <taxon>Bacillus cereus group</taxon>
    </lineage>
</organism>
<keyword evidence="2" id="KW-1185">Reference proteome</keyword>
<sequence length="60" mass="6575">MGRCKRKCYVATIERLIAAMDKKNITLEQAINLAISSTEEIDVATVAIGSVADTEQKKSF</sequence>